<protein>
    <submittedName>
        <fullName evidence="1">Gamma carbonic anhydrase family protein</fullName>
    </submittedName>
</protein>
<accession>A0A3N0B8J8</accession>
<dbReference type="Pfam" id="PF00132">
    <property type="entry name" value="Hexapep"/>
    <property type="match status" value="1"/>
</dbReference>
<gene>
    <name evidence="1" type="ORF">DMP08_07585</name>
</gene>
<organism evidence="1 2">
    <name type="scientific">Paraeggerthella hongkongensis</name>
    <dbReference type="NCBI Taxonomy" id="230658"/>
    <lineage>
        <taxon>Bacteria</taxon>
        <taxon>Bacillati</taxon>
        <taxon>Actinomycetota</taxon>
        <taxon>Coriobacteriia</taxon>
        <taxon>Eggerthellales</taxon>
        <taxon>Eggerthellaceae</taxon>
        <taxon>Paraeggerthella</taxon>
    </lineage>
</organism>
<proteinExistence type="predicted"/>
<dbReference type="InterPro" id="IPR047324">
    <property type="entry name" value="LbH_gamma_CA-like"/>
</dbReference>
<name>A0A3N0B8J8_9ACTN</name>
<dbReference type="SUPFAM" id="SSF51161">
    <property type="entry name" value="Trimeric LpxA-like enzymes"/>
    <property type="match status" value="1"/>
</dbReference>
<comment type="caution">
    <text evidence="1">The sequence shown here is derived from an EMBL/GenBank/DDBJ whole genome shotgun (WGS) entry which is preliminary data.</text>
</comment>
<dbReference type="Gene3D" id="2.160.10.10">
    <property type="entry name" value="Hexapeptide repeat proteins"/>
    <property type="match status" value="1"/>
</dbReference>
<dbReference type="PANTHER" id="PTHR13061:SF29">
    <property type="entry name" value="GAMMA CARBONIC ANHYDRASE-LIKE 1, MITOCHONDRIAL-RELATED"/>
    <property type="match status" value="1"/>
</dbReference>
<dbReference type="InterPro" id="IPR011004">
    <property type="entry name" value="Trimer_LpxA-like_sf"/>
</dbReference>
<sequence length="173" mass="17861">MLVEFKGMIPDVSQAAYIAPNAAICGDVTLGEGSSVWFGAAIRGEAAPIRIGKNSNVQDNATLHSDHGCPIVLGERVSVGHNAVVHGAVIENDVTVGMHATVLNGAVIGAGSMIAAGALVKERQVIPPCSLVVGVPGKVVRTLDAEAVARNVAHSQEAYIADAQEYARSRMVE</sequence>
<evidence type="ECO:0000313" key="1">
    <source>
        <dbReference type="EMBL" id="RNL43188.1"/>
    </source>
</evidence>
<dbReference type="OrthoDB" id="9803036at2"/>
<dbReference type="InterPro" id="IPR050484">
    <property type="entry name" value="Transf_Hexapept/Carb_Anhydrase"/>
</dbReference>
<dbReference type="RefSeq" id="WP_123192327.1">
    <property type="nucleotide sequence ID" value="NZ_QICD01000013.1"/>
</dbReference>
<dbReference type="CDD" id="cd04645">
    <property type="entry name" value="LbH_gamma_CA_like"/>
    <property type="match status" value="1"/>
</dbReference>
<keyword evidence="2" id="KW-1185">Reference proteome</keyword>
<dbReference type="InterPro" id="IPR001451">
    <property type="entry name" value="Hexapep"/>
</dbReference>
<dbReference type="EMBL" id="QICD01000013">
    <property type="protein sequence ID" value="RNL43188.1"/>
    <property type="molecule type" value="Genomic_DNA"/>
</dbReference>
<evidence type="ECO:0000313" key="2">
    <source>
        <dbReference type="Proteomes" id="UP000278632"/>
    </source>
</evidence>
<dbReference type="AlphaFoldDB" id="A0A3N0B8J8"/>
<dbReference type="PANTHER" id="PTHR13061">
    <property type="entry name" value="DYNACTIN SUBUNIT P25"/>
    <property type="match status" value="1"/>
</dbReference>
<reference evidence="2" key="1">
    <citation type="submission" date="2018-05" db="EMBL/GenBank/DDBJ databases">
        <title>Genome Sequencing of selected type strains of the family Eggerthellaceae.</title>
        <authorList>
            <person name="Danylec N."/>
            <person name="Stoll D.A."/>
            <person name="Doetsch A."/>
            <person name="Huch M."/>
        </authorList>
    </citation>
    <scope>NUCLEOTIDE SEQUENCE [LARGE SCALE GENOMIC DNA]</scope>
    <source>
        <strain evidence="2">DSM 16106</strain>
    </source>
</reference>
<dbReference type="Proteomes" id="UP000278632">
    <property type="component" value="Unassembled WGS sequence"/>
</dbReference>